<dbReference type="AlphaFoldDB" id="W9WSQ5"/>
<dbReference type="HOGENOM" id="CLU_050870_0_0_1"/>
<dbReference type="GeneID" id="19193739"/>
<sequence>MATQQNNGGQSPLAIAPSLIVGIVILASFACIIIFASIFRYCRRSQSSLVDPELASDMGGTEFYNPNKPPSAAQSARLKEVRWINNMYAWERGRQARMEIGEIRPTTMLVGRRGENKNWDEYSLAGDNSWPNQSTSNGSGSGSGNAAGGYCHTPHFYDLDDPHVRSSSQQRLNHLAPPADHVRNSYQSTASGNGYLPRHSSALLPPPAHGRREALGSVTPKSPLRNEYQIHAEEPNPRSVFEARPPFTGNIVEDDPAQRTQGRNSSGDPKITISDESQDAANRRSPTPLAYDANFETVPLDGSTQIATGGRGTDAIQHNSSKLSPEIADHRPSVVVVNDESYPQLQLPFLSQSHYQNSVSGYEGDEVDLRSGPNEQPPMHRAETGIKQHKEEVEETDESTNGHDEIPRENVKGMIQDWERVNGSFGRSHLAAP</sequence>
<evidence type="ECO:0000256" key="2">
    <source>
        <dbReference type="SAM" id="Phobius"/>
    </source>
</evidence>
<feature type="compositionally biased region" description="Basic and acidic residues" evidence="1">
    <location>
        <begin position="400"/>
        <end position="410"/>
    </location>
</feature>
<feature type="region of interest" description="Disordered" evidence="1">
    <location>
        <begin position="359"/>
        <end position="410"/>
    </location>
</feature>
<dbReference type="RefSeq" id="XP_007747812.1">
    <property type="nucleotide sequence ID" value="XM_007749622.1"/>
</dbReference>
<accession>W9WSQ5</accession>
<organism evidence="3 4">
    <name type="scientific">Cladophialophora psammophila CBS 110553</name>
    <dbReference type="NCBI Taxonomy" id="1182543"/>
    <lineage>
        <taxon>Eukaryota</taxon>
        <taxon>Fungi</taxon>
        <taxon>Dikarya</taxon>
        <taxon>Ascomycota</taxon>
        <taxon>Pezizomycotina</taxon>
        <taxon>Eurotiomycetes</taxon>
        <taxon>Chaetothyriomycetidae</taxon>
        <taxon>Chaetothyriales</taxon>
        <taxon>Herpotrichiellaceae</taxon>
        <taxon>Cladophialophora</taxon>
    </lineage>
</organism>
<name>W9WSQ5_9EURO</name>
<feature type="transmembrane region" description="Helical" evidence="2">
    <location>
        <begin position="15"/>
        <end position="39"/>
    </location>
</feature>
<evidence type="ECO:0000256" key="1">
    <source>
        <dbReference type="SAM" id="MobiDB-lite"/>
    </source>
</evidence>
<feature type="compositionally biased region" description="Polar residues" evidence="1">
    <location>
        <begin position="258"/>
        <end position="267"/>
    </location>
</feature>
<proteinExistence type="predicted"/>
<feature type="compositionally biased region" description="Basic and acidic residues" evidence="1">
    <location>
        <begin position="378"/>
        <end position="392"/>
    </location>
</feature>
<feature type="region of interest" description="Disordered" evidence="1">
    <location>
        <begin position="124"/>
        <end position="146"/>
    </location>
</feature>
<evidence type="ECO:0000313" key="3">
    <source>
        <dbReference type="EMBL" id="EXJ67696.1"/>
    </source>
</evidence>
<protein>
    <submittedName>
        <fullName evidence="3">Uncharacterized protein</fullName>
    </submittedName>
</protein>
<evidence type="ECO:0000313" key="4">
    <source>
        <dbReference type="Proteomes" id="UP000019471"/>
    </source>
</evidence>
<dbReference type="OrthoDB" id="4153359at2759"/>
<keyword evidence="4" id="KW-1185">Reference proteome</keyword>
<reference evidence="3 4" key="1">
    <citation type="submission" date="2013-03" db="EMBL/GenBank/DDBJ databases">
        <title>The Genome Sequence of Cladophialophora psammophila CBS 110553.</title>
        <authorList>
            <consortium name="The Broad Institute Genomics Platform"/>
            <person name="Cuomo C."/>
            <person name="de Hoog S."/>
            <person name="Gorbushina A."/>
            <person name="Walker B."/>
            <person name="Young S.K."/>
            <person name="Zeng Q."/>
            <person name="Gargeya S."/>
            <person name="Fitzgerald M."/>
            <person name="Haas B."/>
            <person name="Abouelleil A."/>
            <person name="Allen A.W."/>
            <person name="Alvarado L."/>
            <person name="Arachchi H.M."/>
            <person name="Berlin A.M."/>
            <person name="Chapman S.B."/>
            <person name="Gainer-Dewar J."/>
            <person name="Goldberg J."/>
            <person name="Griggs A."/>
            <person name="Gujja S."/>
            <person name="Hansen M."/>
            <person name="Howarth C."/>
            <person name="Imamovic A."/>
            <person name="Ireland A."/>
            <person name="Larimer J."/>
            <person name="McCowan C."/>
            <person name="Murphy C."/>
            <person name="Pearson M."/>
            <person name="Poon T.W."/>
            <person name="Priest M."/>
            <person name="Roberts A."/>
            <person name="Saif S."/>
            <person name="Shea T."/>
            <person name="Sisk P."/>
            <person name="Sykes S."/>
            <person name="Wortman J."/>
            <person name="Nusbaum C."/>
            <person name="Birren B."/>
        </authorList>
    </citation>
    <scope>NUCLEOTIDE SEQUENCE [LARGE SCALE GENOMIC DNA]</scope>
    <source>
        <strain evidence="3 4">CBS 110553</strain>
    </source>
</reference>
<keyword evidence="2" id="KW-1133">Transmembrane helix</keyword>
<keyword evidence="2" id="KW-0812">Transmembrane</keyword>
<gene>
    <name evidence="3" type="ORF">A1O5_09042</name>
</gene>
<keyword evidence="2" id="KW-0472">Membrane</keyword>
<dbReference type="Proteomes" id="UP000019471">
    <property type="component" value="Unassembled WGS sequence"/>
</dbReference>
<comment type="caution">
    <text evidence="3">The sequence shown here is derived from an EMBL/GenBank/DDBJ whole genome shotgun (WGS) entry which is preliminary data.</text>
</comment>
<feature type="region of interest" description="Disordered" evidence="1">
    <location>
        <begin position="160"/>
        <end position="287"/>
    </location>
</feature>
<dbReference type="EMBL" id="AMGX01000015">
    <property type="protein sequence ID" value="EXJ67696.1"/>
    <property type="molecule type" value="Genomic_DNA"/>
</dbReference>